<name>A0A9X3LGP2_9BACL</name>
<organism evidence="2 3">
    <name type="scientific">Paenisporosarcina quisquiliarum</name>
    <dbReference type="NCBI Taxonomy" id="365346"/>
    <lineage>
        <taxon>Bacteria</taxon>
        <taxon>Bacillati</taxon>
        <taxon>Bacillota</taxon>
        <taxon>Bacilli</taxon>
        <taxon>Bacillales</taxon>
        <taxon>Caryophanaceae</taxon>
        <taxon>Paenisporosarcina</taxon>
    </lineage>
</organism>
<dbReference type="Proteomes" id="UP001152173">
    <property type="component" value="Unassembled WGS sequence"/>
</dbReference>
<protein>
    <submittedName>
        <fullName evidence="2">PadR family transcriptional regulator</fullName>
    </submittedName>
</protein>
<comment type="caution">
    <text evidence="2">The sequence shown here is derived from an EMBL/GenBank/DDBJ whole genome shotgun (WGS) entry which is preliminary data.</text>
</comment>
<evidence type="ECO:0000313" key="2">
    <source>
        <dbReference type="EMBL" id="MCZ8537620.1"/>
    </source>
</evidence>
<evidence type="ECO:0000259" key="1">
    <source>
        <dbReference type="Pfam" id="PF03551"/>
    </source>
</evidence>
<keyword evidence="3" id="KW-1185">Reference proteome</keyword>
<reference evidence="2" key="1">
    <citation type="submission" date="2022-05" db="EMBL/GenBank/DDBJ databases">
        <authorList>
            <person name="Colautti A."/>
            <person name="Iacumin L."/>
        </authorList>
    </citation>
    <scope>NUCLEOTIDE SEQUENCE</scope>
    <source>
        <strain evidence="2">SK 55</strain>
    </source>
</reference>
<accession>A0A9X3LGP2</accession>
<gene>
    <name evidence="2" type="ORF">M9R32_10540</name>
</gene>
<dbReference type="Pfam" id="PF03551">
    <property type="entry name" value="PadR"/>
    <property type="match status" value="1"/>
</dbReference>
<dbReference type="InterPro" id="IPR036388">
    <property type="entry name" value="WH-like_DNA-bd_sf"/>
</dbReference>
<dbReference type="SUPFAM" id="SSF46785">
    <property type="entry name" value="Winged helix' DNA-binding domain"/>
    <property type="match status" value="1"/>
</dbReference>
<dbReference type="PANTHER" id="PTHR33169:SF24">
    <property type="entry name" value="TRANSCRIPTIONAL REGULATOR, PADR FAMILY"/>
    <property type="match status" value="1"/>
</dbReference>
<evidence type="ECO:0000313" key="3">
    <source>
        <dbReference type="Proteomes" id="UP001152173"/>
    </source>
</evidence>
<feature type="domain" description="Transcription regulator PadR N-terminal" evidence="1">
    <location>
        <begin position="14"/>
        <end position="84"/>
    </location>
</feature>
<dbReference type="AlphaFoldDB" id="A0A9X3LGP2"/>
<dbReference type="RefSeq" id="WP_269926714.1">
    <property type="nucleotide sequence ID" value="NZ_JAMKBJ010000008.1"/>
</dbReference>
<sequence>MNIQFKKGVLNLCVLVLLDQKDRYGYELVQKISDQISISEGSVYPLLRRLTKEGYFTTYLQESTEGPSRKYYKLTDLGRTYLQEQLNEWKSFTNGVNTLIEESVKNDGTTISK</sequence>
<dbReference type="InterPro" id="IPR005149">
    <property type="entry name" value="Tscrpt_reg_PadR_N"/>
</dbReference>
<dbReference type="EMBL" id="JAMKBJ010000008">
    <property type="protein sequence ID" value="MCZ8537620.1"/>
    <property type="molecule type" value="Genomic_DNA"/>
</dbReference>
<dbReference type="PANTHER" id="PTHR33169">
    <property type="entry name" value="PADR-FAMILY TRANSCRIPTIONAL REGULATOR"/>
    <property type="match status" value="1"/>
</dbReference>
<dbReference type="InterPro" id="IPR052509">
    <property type="entry name" value="Metal_resp_DNA-bind_regulator"/>
</dbReference>
<dbReference type="Gene3D" id="1.10.10.10">
    <property type="entry name" value="Winged helix-like DNA-binding domain superfamily/Winged helix DNA-binding domain"/>
    <property type="match status" value="1"/>
</dbReference>
<proteinExistence type="predicted"/>
<dbReference type="InterPro" id="IPR036390">
    <property type="entry name" value="WH_DNA-bd_sf"/>
</dbReference>